<feature type="domain" description="EthD" evidence="2">
    <location>
        <begin position="24"/>
        <end position="122"/>
    </location>
</feature>
<dbReference type="EMBL" id="PPTA01000001">
    <property type="protein sequence ID" value="TFB06914.1"/>
    <property type="molecule type" value="Genomic_DNA"/>
</dbReference>
<dbReference type="InterPro" id="IPR009799">
    <property type="entry name" value="EthD_dom"/>
</dbReference>
<name>A0ABY2HH40_9HYPO</name>
<dbReference type="RefSeq" id="XP_073563115.1">
    <property type="nucleotide sequence ID" value="XM_073698740.1"/>
</dbReference>
<evidence type="ECO:0000259" key="2">
    <source>
        <dbReference type="Pfam" id="PF07110"/>
    </source>
</evidence>
<evidence type="ECO:0000313" key="4">
    <source>
        <dbReference type="Proteomes" id="UP001642720"/>
    </source>
</evidence>
<gene>
    <name evidence="3" type="ORF">CCMA1212_001309</name>
</gene>
<comment type="similarity">
    <text evidence="1">Belongs to the tpcK family.</text>
</comment>
<evidence type="ECO:0000256" key="1">
    <source>
        <dbReference type="ARBA" id="ARBA00005986"/>
    </source>
</evidence>
<reference evidence="3 4" key="1">
    <citation type="submission" date="2018-01" db="EMBL/GenBank/DDBJ databases">
        <title>Genome characterization of the sugarcane-associated fungus Trichoderma ghanense CCMA-1212 and their application in lignocelulose bioconversion.</title>
        <authorList>
            <person name="Steindorff A.S."/>
            <person name="Mendes T.D."/>
            <person name="Vilela E.S.D."/>
            <person name="Rodrigues D.S."/>
            <person name="Formighieri E.F."/>
            <person name="Melo I.S."/>
            <person name="Favaro L.C.L."/>
        </authorList>
    </citation>
    <scope>NUCLEOTIDE SEQUENCE [LARGE SCALE GENOMIC DNA]</scope>
    <source>
        <strain evidence="3 4">CCMA-1212</strain>
    </source>
</reference>
<sequence>MSNNSGAAIPLDGIWRVTAWSKRKEGMTEEEFSRRFAQHGRLAGPLVVKHNGISYVQHHLTDTFVTKLKEELGPQHALKFSIADVDGIVTITFPSAKDLAAFIVDTDQNEELNADTAECVDLTSIQISVGDELVVVKDGTFLL</sequence>
<organism evidence="3 4">
    <name type="scientific">Trichoderma ghanense</name>
    <dbReference type="NCBI Taxonomy" id="65468"/>
    <lineage>
        <taxon>Eukaryota</taxon>
        <taxon>Fungi</taxon>
        <taxon>Dikarya</taxon>
        <taxon>Ascomycota</taxon>
        <taxon>Pezizomycotina</taxon>
        <taxon>Sordariomycetes</taxon>
        <taxon>Hypocreomycetidae</taxon>
        <taxon>Hypocreales</taxon>
        <taxon>Hypocreaceae</taxon>
        <taxon>Trichoderma</taxon>
    </lineage>
</organism>
<dbReference type="Pfam" id="PF07110">
    <property type="entry name" value="EthD"/>
    <property type="match status" value="1"/>
</dbReference>
<dbReference type="GeneID" id="300573190"/>
<evidence type="ECO:0000313" key="3">
    <source>
        <dbReference type="EMBL" id="TFB06914.1"/>
    </source>
</evidence>
<dbReference type="SUPFAM" id="SSF54909">
    <property type="entry name" value="Dimeric alpha+beta barrel"/>
    <property type="match status" value="1"/>
</dbReference>
<dbReference type="Proteomes" id="UP001642720">
    <property type="component" value="Unassembled WGS sequence"/>
</dbReference>
<keyword evidence="4" id="KW-1185">Reference proteome</keyword>
<accession>A0ABY2HH40</accession>
<proteinExistence type="inferred from homology"/>
<protein>
    <recommendedName>
        <fullName evidence="2">EthD domain-containing protein</fullName>
    </recommendedName>
</protein>
<comment type="caution">
    <text evidence="3">The sequence shown here is derived from an EMBL/GenBank/DDBJ whole genome shotgun (WGS) entry which is preliminary data.</text>
</comment>
<dbReference type="InterPro" id="IPR011008">
    <property type="entry name" value="Dimeric_a/b-barrel"/>
</dbReference>
<dbReference type="Gene3D" id="3.30.70.100">
    <property type="match status" value="1"/>
</dbReference>